<dbReference type="InterPro" id="IPR035899">
    <property type="entry name" value="DBL_dom_sf"/>
</dbReference>
<dbReference type="Proteomes" id="UP001205998">
    <property type="component" value="Unassembled WGS sequence"/>
</dbReference>
<feature type="region of interest" description="Disordered" evidence="3">
    <location>
        <begin position="80"/>
        <end position="107"/>
    </location>
</feature>
<protein>
    <submittedName>
        <fullName evidence="6">Rho guanine nucleotide exchange factor 37</fullName>
    </submittedName>
</protein>
<dbReference type="InterPro" id="IPR027267">
    <property type="entry name" value="AH/BAR_dom_sf"/>
</dbReference>
<dbReference type="Pfam" id="PF00018">
    <property type="entry name" value="SH3_1"/>
    <property type="match status" value="1"/>
</dbReference>
<feature type="compositionally biased region" description="Basic and acidic residues" evidence="3">
    <location>
        <begin position="94"/>
        <end position="107"/>
    </location>
</feature>
<dbReference type="SUPFAM" id="SSF103657">
    <property type="entry name" value="BAR/IMD domain-like"/>
    <property type="match status" value="1"/>
</dbReference>
<dbReference type="InterPro" id="IPR036028">
    <property type="entry name" value="SH3-like_dom_sf"/>
</dbReference>
<dbReference type="PROSITE" id="PS50002">
    <property type="entry name" value="SH3"/>
    <property type="match status" value="1"/>
</dbReference>
<dbReference type="PANTHER" id="PTHR22834:SF9">
    <property type="entry name" value="RHO GUANINE NUCLEOTIDE EXCHANGE FACTOR 37"/>
    <property type="match status" value="1"/>
</dbReference>
<gene>
    <name evidence="6" type="ORF">C0J50_9707</name>
</gene>
<dbReference type="Gene3D" id="1.20.900.10">
    <property type="entry name" value="Dbl homology (DH) domain"/>
    <property type="match status" value="1"/>
</dbReference>
<dbReference type="InterPro" id="IPR001452">
    <property type="entry name" value="SH3_domain"/>
</dbReference>
<dbReference type="PANTHER" id="PTHR22834">
    <property type="entry name" value="NUCLEAR FUSION PROTEIN FUS2"/>
    <property type="match status" value="1"/>
</dbReference>
<dbReference type="SUPFAM" id="SSF50044">
    <property type="entry name" value="SH3-domain"/>
    <property type="match status" value="2"/>
</dbReference>
<dbReference type="InterPro" id="IPR000219">
    <property type="entry name" value="DH_dom"/>
</dbReference>
<dbReference type="SUPFAM" id="SSF48065">
    <property type="entry name" value="DBL homology domain (DH-domain)"/>
    <property type="match status" value="1"/>
</dbReference>
<keyword evidence="7" id="KW-1185">Reference proteome</keyword>
<dbReference type="AlphaFoldDB" id="A0AAD5FA35"/>
<evidence type="ECO:0000313" key="7">
    <source>
        <dbReference type="Proteomes" id="UP001205998"/>
    </source>
</evidence>
<sequence>MVSDYSVQFTLMYENTLEPFNRILNRAESLNSMKVSDMSELSGRSGMNRRFGRLSRQGTSEELPGLNEVAGDEIGQIPVVSVEDVDSTENEEKDAERKSKTAQEEAAERERAALRQIMAIQELVDTERKYLKHLQICTVTIQGNLLKLQPPLPNLDGMYQHIDKVMDVSSRLLSILDQTDIKPSDPQYLEKLCSAFLLMSEDIEAAYKEYLANYNNITAIENNYKQKEAQWLEMVKVIKSSAPDVNASTLSFFLVMPVQRIARYPLLLQTIQKHTNTQHPAYSLLEHTAHTAVQLNCRINEYKRFREVADKYKKTETLTIKDKINRLSGHSIAKKTARLGQYIKHETGIVPKLKDEEFDALAGIFFVLEKGVTELHANMAAYLSHLQRFLSCSPEEADLDLDGEKVALFSKEITVALRLWIFPVYESRLKNLVFKPLSSLQELMAGPRNLIRKRQDKLFDFERIEEKSSLSYDEQAIANTYKTINTLLLNELPTFNANALQLLWATLGAFSCLQKDLAMDMEQLTTSFTHQLPHTDLDNSAFWEWAESTVLEGARKLETLCQSVQDELNAPIVQPVVAWSEKRLKELIDKHGTEKIYQLTGPVVATRDLDLTMNKGELVAVISEMDTRGDRRRWLVDAGGPRGYVPASRLARYNHVAMPQPPPSPLLNVAPSGPGTRRHSYTQGIQPVLTMSTPCLQVFAGYDFTAQGSHQLSLRAGEPVRVVEPHDKRGNAEWSLVESRGQRGYVPSNYLTILPSVVASPTMPYR</sequence>
<dbReference type="SMART" id="SM00325">
    <property type="entry name" value="RhoGEF"/>
    <property type="match status" value="1"/>
</dbReference>
<organism evidence="6 7">
    <name type="scientific">Silurus asotus</name>
    <name type="common">Amur catfish</name>
    <name type="synonym">Parasilurus asotus</name>
    <dbReference type="NCBI Taxonomy" id="30991"/>
    <lineage>
        <taxon>Eukaryota</taxon>
        <taxon>Metazoa</taxon>
        <taxon>Chordata</taxon>
        <taxon>Craniata</taxon>
        <taxon>Vertebrata</taxon>
        <taxon>Euteleostomi</taxon>
        <taxon>Actinopterygii</taxon>
        <taxon>Neopterygii</taxon>
        <taxon>Teleostei</taxon>
        <taxon>Ostariophysi</taxon>
        <taxon>Siluriformes</taxon>
        <taxon>Siluridae</taxon>
        <taxon>Silurus</taxon>
    </lineage>
</organism>
<dbReference type="PROSITE" id="PS50010">
    <property type="entry name" value="DH_2"/>
    <property type="match status" value="1"/>
</dbReference>
<evidence type="ECO:0000256" key="2">
    <source>
        <dbReference type="PROSITE-ProRule" id="PRU00192"/>
    </source>
</evidence>
<evidence type="ECO:0000256" key="3">
    <source>
        <dbReference type="SAM" id="MobiDB-lite"/>
    </source>
</evidence>
<dbReference type="InterPro" id="IPR051492">
    <property type="entry name" value="Dynamin-Rho_GEF"/>
</dbReference>
<feature type="domain" description="DH" evidence="5">
    <location>
        <begin position="115"/>
        <end position="302"/>
    </location>
</feature>
<dbReference type="Gene3D" id="1.20.1270.60">
    <property type="entry name" value="Arfaptin homology (AH) domain/BAR domain"/>
    <property type="match status" value="1"/>
</dbReference>
<dbReference type="SMART" id="SM00326">
    <property type="entry name" value="SH3"/>
    <property type="match status" value="2"/>
</dbReference>
<proteinExistence type="predicted"/>
<dbReference type="EMBL" id="MU586519">
    <property type="protein sequence ID" value="KAI5608007.1"/>
    <property type="molecule type" value="Genomic_DNA"/>
</dbReference>
<feature type="domain" description="SH3" evidence="4">
    <location>
        <begin position="693"/>
        <end position="756"/>
    </location>
</feature>
<comment type="caution">
    <text evidence="6">The sequence shown here is derived from an EMBL/GenBank/DDBJ whole genome shotgun (WGS) entry which is preliminary data.</text>
</comment>
<dbReference type="FunFam" id="2.30.30.40:FF:000177">
    <property type="entry name" value="Rho guanine nucleotide exchange factor (GEF) 37"/>
    <property type="match status" value="1"/>
</dbReference>
<dbReference type="Gene3D" id="2.30.30.40">
    <property type="entry name" value="SH3 Domains"/>
    <property type="match status" value="2"/>
</dbReference>
<evidence type="ECO:0000313" key="6">
    <source>
        <dbReference type="EMBL" id="KAI5608007.1"/>
    </source>
</evidence>
<dbReference type="Pfam" id="PF00621">
    <property type="entry name" value="RhoGEF"/>
    <property type="match status" value="1"/>
</dbReference>
<evidence type="ECO:0000259" key="4">
    <source>
        <dbReference type="PROSITE" id="PS50002"/>
    </source>
</evidence>
<feature type="compositionally biased region" description="Acidic residues" evidence="3">
    <location>
        <begin position="83"/>
        <end position="93"/>
    </location>
</feature>
<evidence type="ECO:0000256" key="1">
    <source>
        <dbReference type="ARBA" id="ARBA00022443"/>
    </source>
</evidence>
<name>A0AAD5FA35_SILAS</name>
<keyword evidence="1 2" id="KW-0728">SH3 domain</keyword>
<dbReference type="GO" id="GO:0005085">
    <property type="term" value="F:guanyl-nucleotide exchange factor activity"/>
    <property type="evidence" value="ECO:0007669"/>
    <property type="project" value="InterPro"/>
</dbReference>
<evidence type="ECO:0000259" key="5">
    <source>
        <dbReference type="PROSITE" id="PS50010"/>
    </source>
</evidence>
<dbReference type="GO" id="GO:0005737">
    <property type="term" value="C:cytoplasm"/>
    <property type="evidence" value="ECO:0007669"/>
    <property type="project" value="TreeGrafter"/>
</dbReference>
<dbReference type="FunFam" id="1.20.900.10:FF:000063">
    <property type="entry name" value="Rho guanine nucleotide exchange factor (GEF) 37"/>
    <property type="match status" value="1"/>
</dbReference>
<reference evidence="6" key="1">
    <citation type="submission" date="2018-07" db="EMBL/GenBank/DDBJ databases">
        <title>Comparative genomics of catfishes provides insights into carnivory and benthic adaptation.</title>
        <authorList>
            <person name="Zhang Y."/>
            <person name="Wang D."/>
            <person name="Peng Z."/>
            <person name="Zheng S."/>
            <person name="Shao F."/>
            <person name="Tao W."/>
        </authorList>
    </citation>
    <scope>NUCLEOTIDE SEQUENCE</scope>
    <source>
        <strain evidence="6">Chongqing</strain>
    </source>
</reference>
<accession>A0AAD5FA35</accession>